<gene>
    <name evidence="1" type="ORF">SAMN05421784_1183</name>
</gene>
<evidence type="ECO:0000313" key="1">
    <source>
        <dbReference type="EMBL" id="SFU67774.1"/>
    </source>
</evidence>
<proteinExistence type="predicted"/>
<accession>A0A1I7I4E9</accession>
<name>A0A1I7I4E9_9GAMM</name>
<sequence length="46" mass="5466">MFRKCEQIISDISYNEGAFLFISLFRKIIARKMTENSNQPELEQII</sequence>
<organism evidence="1 2">
    <name type="scientific">Xenorhabdus koppenhoeferi</name>
    <dbReference type="NCBI Taxonomy" id="351659"/>
    <lineage>
        <taxon>Bacteria</taxon>
        <taxon>Pseudomonadati</taxon>
        <taxon>Pseudomonadota</taxon>
        <taxon>Gammaproteobacteria</taxon>
        <taxon>Enterobacterales</taxon>
        <taxon>Morganellaceae</taxon>
        <taxon>Xenorhabdus</taxon>
    </lineage>
</organism>
<protein>
    <submittedName>
        <fullName evidence="1">Uncharacterized protein</fullName>
    </submittedName>
</protein>
<dbReference type="Proteomes" id="UP000242496">
    <property type="component" value="Unassembled WGS sequence"/>
</dbReference>
<reference evidence="2" key="1">
    <citation type="submission" date="2016-10" db="EMBL/GenBank/DDBJ databases">
        <authorList>
            <person name="Varghese N."/>
            <person name="Submissions S."/>
        </authorList>
    </citation>
    <scope>NUCLEOTIDE SEQUENCE [LARGE SCALE GENOMIC DNA]</scope>
    <source>
        <strain evidence="2">DSM 18168</strain>
    </source>
</reference>
<evidence type="ECO:0000313" key="2">
    <source>
        <dbReference type="Proteomes" id="UP000242496"/>
    </source>
</evidence>
<dbReference type="EMBL" id="FPBJ01000018">
    <property type="protein sequence ID" value="SFU67774.1"/>
    <property type="molecule type" value="Genomic_DNA"/>
</dbReference>
<keyword evidence="2" id="KW-1185">Reference proteome</keyword>
<dbReference type="AlphaFoldDB" id="A0A1I7I4E9"/>